<evidence type="ECO:0000256" key="6">
    <source>
        <dbReference type="SAM" id="MobiDB-lite"/>
    </source>
</evidence>
<dbReference type="InterPro" id="IPR005495">
    <property type="entry name" value="LptG/LptF_permease"/>
</dbReference>
<evidence type="ECO:0000256" key="5">
    <source>
        <dbReference type="ARBA" id="ARBA00023136"/>
    </source>
</evidence>
<protein>
    <submittedName>
        <fullName evidence="8">LptF/LptG family permease</fullName>
    </submittedName>
</protein>
<keyword evidence="2" id="KW-1003">Cell membrane</keyword>
<evidence type="ECO:0000313" key="9">
    <source>
        <dbReference type="Proteomes" id="UP001154265"/>
    </source>
</evidence>
<dbReference type="PANTHER" id="PTHR33529:SF6">
    <property type="entry name" value="YJGP_YJGQ FAMILY PERMEASE"/>
    <property type="match status" value="1"/>
</dbReference>
<organism evidence="8 9">
    <name type="scientific">Candidatus Synechococcus calcipolaris G9</name>
    <dbReference type="NCBI Taxonomy" id="1497997"/>
    <lineage>
        <taxon>Bacteria</taxon>
        <taxon>Bacillati</taxon>
        <taxon>Cyanobacteriota</taxon>
        <taxon>Cyanophyceae</taxon>
        <taxon>Synechococcales</taxon>
        <taxon>Synechococcaceae</taxon>
        <taxon>Synechococcus</taxon>
    </lineage>
</organism>
<accession>A0ABT6EYJ7</accession>
<evidence type="ECO:0000256" key="7">
    <source>
        <dbReference type="SAM" id="Phobius"/>
    </source>
</evidence>
<name>A0ABT6EYJ7_9SYNE</name>
<feature type="transmembrane region" description="Helical" evidence="7">
    <location>
        <begin position="127"/>
        <end position="145"/>
    </location>
</feature>
<comment type="caution">
    <text evidence="8">The sequence shown here is derived from an EMBL/GenBank/DDBJ whole genome shotgun (WGS) entry which is preliminary data.</text>
</comment>
<evidence type="ECO:0000256" key="1">
    <source>
        <dbReference type="ARBA" id="ARBA00004651"/>
    </source>
</evidence>
<evidence type="ECO:0000256" key="2">
    <source>
        <dbReference type="ARBA" id="ARBA00022475"/>
    </source>
</evidence>
<comment type="subcellular location">
    <subcellularLocation>
        <location evidence="1">Cell membrane</location>
        <topology evidence="1">Multi-pass membrane protein</topology>
    </subcellularLocation>
</comment>
<dbReference type="PANTHER" id="PTHR33529">
    <property type="entry name" value="SLR0882 PROTEIN-RELATED"/>
    <property type="match status" value="1"/>
</dbReference>
<reference evidence="8" key="1">
    <citation type="journal article" date="2022" name="Genome Biol. Evol.">
        <title>A New Gene Family Diagnostic for Intracellular Biomineralization of Amorphous Ca Carbonates by Cyanobacteria.</title>
        <authorList>
            <person name="Benzerara K."/>
            <person name="Duprat E."/>
            <person name="Bitard-Feildel T."/>
            <person name="Caumes G."/>
            <person name="Cassier-Chauvat C."/>
            <person name="Chauvat F."/>
            <person name="Dezi M."/>
            <person name="Diop S.I."/>
            <person name="Gaschignard G."/>
            <person name="Gorgen S."/>
            <person name="Gugger M."/>
            <person name="Lopez-Garcia P."/>
            <person name="Millet M."/>
            <person name="Skouri-Panet F."/>
            <person name="Moreira D."/>
            <person name="Callebaut I."/>
        </authorList>
    </citation>
    <scope>NUCLEOTIDE SEQUENCE</scope>
    <source>
        <strain evidence="8">G9</strain>
    </source>
</reference>
<feature type="transmembrane region" description="Helical" evidence="7">
    <location>
        <begin position="340"/>
        <end position="360"/>
    </location>
</feature>
<dbReference type="Proteomes" id="UP001154265">
    <property type="component" value="Unassembled WGS sequence"/>
</dbReference>
<dbReference type="Pfam" id="PF03739">
    <property type="entry name" value="LptF_LptG"/>
    <property type="match status" value="1"/>
</dbReference>
<proteinExistence type="predicted"/>
<gene>
    <name evidence="8" type="ORF">L3556_07695</name>
</gene>
<keyword evidence="9" id="KW-1185">Reference proteome</keyword>
<dbReference type="RefSeq" id="WP_277866708.1">
    <property type="nucleotide sequence ID" value="NZ_JAKKUT010000002.1"/>
</dbReference>
<keyword evidence="3 7" id="KW-0812">Transmembrane</keyword>
<evidence type="ECO:0000256" key="3">
    <source>
        <dbReference type="ARBA" id="ARBA00022692"/>
    </source>
</evidence>
<feature type="transmembrane region" description="Helical" evidence="7">
    <location>
        <begin position="84"/>
        <end position="106"/>
    </location>
</feature>
<reference evidence="8" key="2">
    <citation type="submission" date="2022-01" db="EMBL/GenBank/DDBJ databases">
        <authorList>
            <person name="Zivanovic Y."/>
            <person name="Moreira D."/>
            <person name="Lopez-Garcia P."/>
        </authorList>
    </citation>
    <scope>NUCLEOTIDE SEQUENCE</scope>
    <source>
        <strain evidence="8">G9</strain>
    </source>
</reference>
<evidence type="ECO:0000256" key="4">
    <source>
        <dbReference type="ARBA" id="ARBA00022989"/>
    </source>
</evidence>
<sequence length="392" mass="43869">MTASIHPNSPVPNSPETSGMPNPRFSFPSRLDRYLLTEMIAPFIFGFGLFTAIAAVIGTVFYLIRLMVDSQLPLFTAIEVFFLRLPTFAVLGVPMSVLFCSLIAYSRLSRRSEIIACKSCGISPQRLVVPALLGGVLAMILTFVLNEAIAPALSYRGHLILAIQLEESALPYRDANIFYRQFQDQRLAQIFFAHTFDGEAMGDVTVLNFDQGQLKEMVLADTAIWNEADQAWDFHQGSIYQVNPDQSYQTVRPFSLAQFDYSRTPLDLAWETRVPEHMSSQDMRHYIKILRQSGDQRQVRHWQVQLQDKASLPLVCLSFALIGSVLGINSPRSNRSRAFGLSVVIIFGYYIFAFICTAFGEGGMISPIMAGWLPKGILTLLGLGLLYQASRQ</sequence>
<evidence type="ECO:0000313" key="8">
    <source>
        <dbReference type="EMBL" id="MDG2990812.1"/>
    </source>
</evidence>
<dbReference type="EMBL" id="JAKKUT010000002">
    <property type="protein sequence ID" value="MDG2990812.1"/>
    <property type="molecule type" value="Genomic_DNA"/>
</dbReference>
<feature type="region of interest" description="Disordered" evidence="6">
    <location>
        <begin position="1"/>
        <end position="23"/>
    </location>
</feature>
<feature type="transmembrane region" description="Helical" evidence="7">
    <location>
        <begin position="310"/>
        <end position="328"/>
    </location>
</feature>
<feature type="transmembrane region" description="Helical" evidence="7">
    <location>
        <begin position="372"/>
        <end position="389"/>
    </location>
</feature>
<keyword evidence="4 7" id="KW-1133">Transmembrane helix</keyword>
<feature type="transmembrane region" description="Helical" evidence="7">
    <location>
        <begin position="40"/>
        <end position="64"/>
    </location>
</feature>
<keyword evidence="5 7" id="KW-0472">Membrane</keyword>